<dbReference type="EMBL" id="NBSK02000001">
    <property type="protein sequence ID" value="KAJ0224890.1"/>
    <property type="molecule type" value="Genomic_DNA"/>
</dbReference>
<evidence type="ECO:0000256" key="6">
    <source>
        <dbReference type="ARBA" id="ARBA00022989"/>
    </source>
</evidence>
<dbReference type="GO" id="GO:0016020">
    <property type="term" value="C:membrane"/>
    <property type="evidence" value="ECO:0007669"/>
    <property type="project" value="UniProtKB-SubCell"/>
</dbReference>
<dbReference type="AlphaFoldDB" id="A0A9R1XRM6"/>
<organism evidence="9 10">
    <name type="scientific">Lactuca sativa</name>
    <name type="common">Garden lettuce</name>
    <dbReference type="NCBI Taxonomy" id="4236"/>
    <lineage>
        <taxon>Eukaryota</taxon>
        <taxon>Viridiplantae</taxon>
        <taxon>Streptophyta</taxon>
        <taxon>Embryophyta</taxon>
        <taxon>Tracheophyta</taxon>
        <taxon>Spermatophyta</taxon>
        <taxon>Magnoliopsida</taxon>
        <taxon>eudicotyledons</taxon>
        <taxon>Gunneridae</taxon>
        <taxon>Pentapetalae</taxon>
        <taxon>asterids</taxon>
        <taxon>campanulids</taxon>
        <taxon>Asterales</taxon>
        <taxon>Asteraceae</taxon>
        <taxon>Cichorioideae</taxon>
        <taxon>Cichorieae</taxon>
        <taxon>Lactucinae</taxon>
        <taxon>Lactuca</taxon>
    </lineage>
</organism>
<evidence type="ECO:0000256" key="3">
    <source>
        <dbReference type="ARBA" id="ARBA00022614"/>
    </source>
</evidence>
<dbReference type="InterPro" id="IPR003591">
    <property type="entry name" value="Leu-rich_rpt_typical-subtyp"/>
</dbReference>
<keyword evidence="4" id="KW-0812">Transmembrane</keyword>
<dbReference type="FunFam" id="3.80.10.10:FF:000111">
    <property type="entry name" value="LRR receptor-like serine/threonine-protein kinase ERECTA"/>
    <property type="match status" value="1"/>
</dbReference>
<evidence type="ECO:0008006" key="11">
    <source>
        <dbReference type="Google" id="ProtNLM"/>
    </source>
</evidence>
<keyword evidence="3" id="KW-0433">Leucine-rich repeat</keyword>
<accession>A0A9R1XRM6</accession>
<keyword evidence="6" id="KW-1133">Transmembrane helix</keyword>
<dbReference type="Gene3D" id="3.80.10.10">
    <property type="entry name" value="Ribonuclease Inhibitor"/>
    <property type="match status" value="1"/>
</dbReference>
<evidence type="ECO:0000256" key="4">
    <source>
        <dbReference type="ARBA" id="ARBA00022692"/>
    </source>
</evidence>
<evidence type="ECO:0000256" key="7">
    <source>
        <dbReference type="ARBA" id="ARBA00023136"/>
    </source>
</evidence>
<evidence type="ECO:0000313" key="10">
    <source>
        <dbReference type="Proteomes" id="UP000235145"/>
    </source>
</evidence>
<dbReference type="InterPro" id="IPR032675">
    <property type="entry name" value="LRR_dom_sf"/>
</dbReference>
<evidence type="ECO:0000256" key="1">
    <source>
        <dbReference type="ARBA" id="ARBA00004167"/>
    </source>
</evidence>
<sequence>MGQLQLTLVAVEKNNSKIVSLFVLLTNVVNVVGGSCKRLDRLREQQASKVIEILGLGEIISGRGLNQETSLIKPGDTRWGSHYGTLISMITLFPSVLDVLEIITEDGATPEQKCEADMLINSLQTFDFIFSLHFMKKLLGITNELSQALQRKDQDIVNAMNLVRICKMQLQNLRDSGWDSMLTQTTLFCKKHEIEVCNMDAMFLLPGRSRRKYPKMTNLHYYRVELFYDVIDLQRTELESRFSETGTKLLLFMACLNPNNSFAAFDKNKLIQLARLYPNDFSDMDLEILNDQLETYILDMLNSSEFFNLNGIGDLAQKMVETKRDKVFSMVYLLIKLALTLPISTATVERSFSAMKIVKNRICNKMGDQWMNDNFVAYIEKENNQLQRQLPIPPQNTVVYQVSHNNFIGEIPPLICELKSLQLLDLSFNNMSGTLPSCLGILSNSPVSLNLRRNNFHGKMMNAFMPGSLLENLDLSEIRFMGQLPRSLTNCANLEILSLGDNSFDGLFPFWLGSLTKLQVLVLRSSKLYGPIQGSTTVSSQFPKLRIIDLSNNNFSSQLHQNYFQTWQAMSSENFGVSSIMESEISSKNGENSWPYTLTLTHKGVRTEYIHILTIDMSIDLSCNHFEGKIPQSLQDLRGLQALNLSNNHFTGRIFPYLGDLKNLEALDLSQNELSREIPQQLVRLGFLEIFKVSFNHLEGRIPKGKQFDTFDNNSYIGNPQLCGQPLSKECQDDLKVSRLPAISNVSESLLPSERIDWIIIFCGVGSGLVVGRSAHKEKGQMGKATS</sequence>
<evidence type="ECO:0000256" key="8">
    <source>
        <dbReference type="ARBA" id="ARBA00023180"/>
    </source>
</evidence>
<evidence type="ECO:0000256" key="2">
    <source>
        <dbReference type="ARBA" id="ARBA00009592"/>
    </source>
</evidence>
<gene>
    <name evidence="9" type="ORF">LSAT_V11C100024180</name>
</gene>
<evidence type="ECO:0000256" key="5">
    <source>
        <dbReference type="ARBA" id="ARBA00022737"/>
    </source>
</evidence>
<dbReference type="PANTHER" id="PTHR11697">
    <property type="entry name" value="GENERAL TRANSCRIPTION FACTOR 2-RELATED ZINC FINGER PROTEIN"/>
    <property type="match status" value="1"/>
</dbReference>
<dbReference type="Pfam" id="PF00560">
    <property type="entry name" value="LRR_1"/>
    <property type="match status" value="5"/>
</dbReference>
<keyword evidence="5" id="KW-0677">Repeat</keyword>
<dbReference type="SMART" id="SM00369">
    <property type="entry name" value="LRR_TYP"/>
    <property type="match status" value="3"/>
</dbReference>
<comment type="subcellular location">
    <subcellularLocation>
        <location evidence="1">Membrane</location>
        <topology evidence="1">Single-pass membrane protein</topology>
    </subcellularLocation>
</comment>
<dbReference type="GO" id="GO:0006952">
    <property type="term" value="P:defense response"/>
    <property type="evidence" value="ECO:0007669"/>
    <property type="project" value="UniProtKB-ARBA"/>
</dbReference>
<keyword evidence="7" id="KW-0472">Membrane</keyword>
<dbReference type="InterPro" id="IPR055298">
    <property type="entry name" value="AtLOH3-like"/>
</dbReference>
<name>A0A9R1XRM6_LACSA</name>
<dbReference type="SUPFAM" id="SSF52058">
    <property type="entry name" value="L domain-like"/>
    <property type="match status" value="1"/>
</dbReference>
<dbReference type="InterPro" id="IPR001611">
    <property type="entry name" value="Leu-rich_rpt"/>
</dbReference>
<proteinExistence type="inferred from homology"/>
<dbReference type="PANTHER" id="PTHR11697:SF230">
    <property type="entry name" value="ZINC FINGER, MYM DOMAIN CONTAINING 1"/>
    <property type="match status" value="1"/>
</dbReference>
<comment type="caution">
    <text evidence="9">The sequence shown here is derived from an EMBL/GenBank/DDBJ whole genome shotgun (WGS) entry which is preliminary data.</text>
</comment>
<dbReference type="InterPro" id="IPR012337">
    <property type="entry name" value="RNaseH-like_sf"/>
</dbReference>
<comment type="similarity">
    <text evidence="2">Belongs to the RLP family.</text>
</comment>
<keyword evidence="8" id="KW-0325">Glycoprotein</keyword>
<dbReference type="Proteomes" id="UP000235145">
    <property type="component" value="Unassembled WGS sequence"/>
</dbReference>
<keyword evidence="10" id="KW-1185">Reference proteome</keyword>
<dbReference type="SUPFAM" id="SSF53098">
    <property type="entry name" value="Ribonuclease H-like"/>
    <property type="match status" value="1"/>
</dbReference>
<protein>
    <recommendedName>
        <fullName evidence="11">HAT C-terminal dimerisation domain-containing protein</fullName>
    </recommendedName>
</protein>
<evidence type="ECO:0000313" key="9">
    <source>
        <dbReference type="EMBL" id="KAJ0224890.1"/>
    </source>
</evidence>
<reference evidence="9 10" key="1">
    <citation type="journal article" date="2017" name="Nat. Commun.">
        <title>Genome assembly with in vitro proximity ligation data and whole-genome triplication in lettuce.</title>
        <authorList>
            <person name="Reyes-Chin-Wo S."/>
            <person name="Wang Z."/>
            <person name="Yang X."/>
            <person name="Kozik A."/>
            <person name="Arikit S."/>
            <person name="Song C."/>
            <person name="Xia L."/>
            <person name="Froenicke L."/>
            <person name="Lavelle D.O."/>
            <person name="Truco M.J."/>
            <person name="Xia R."/>
            <person name="Zhu S."/>
            <person name="Xu C."/>
            <person name="Xu H."/>
            <person name="Xu X."/>
            <person name="Cox K."/>
            <person name="Korf I."/>
            <person name="Meyers B.C."/>
            <person name="Michelmore R.W."/>
        </authorList>
    </citation>
    <scope>NUCLEOTIDE SEQUENCE [LARGE SCALE GENOMIC DNA]</scope>
    <source>
        <strain evidence="10">cv. Salinas</strain>
        <tissue evidence="9">Seedlings</tissue>
    </source>
</reference>
<dbReference type="GO" id="GO:0051707">
    <property type="term" value="P:response to other organism"/>
    <property type="evidence" value="ECO:0007669"/>
    <property type="project" value="UniProtKB-ARBA"/>
</dbReference>
<dbReference type="PRINTS" id="PR00019">
    <property type="entry name" value="LEURICHRPT"/>
</dbReference>